<dbReference type="NCBIfam" id="TIGR03882">
    <property type="entry name" value="cyclo_dehyd_2"/>
    <property type="match status" value="2"/>
</dbReference>
<organism evidence="3 4">
    <name type="scientific">Nakamurella flavida</name>
    <dbReference type="NCBI Taxonomy" id="363630"/>
    <lineage>
        <taxon>Bacteria</taxon>
        <taxon>Bacillati</taxon>
        <taxon>Actinomycetota</taxon>
        <taxon>Actinomycetes</taxon>
        <taxon>Nakamurellales</taxon>
        <taxon>Nakamurellaceae</taxon>
        <taxon>Nakamurella</taxon>
    </lineage>
</organism>
<comment type="caution">
    <text evidence="3">The sequence shown here is derived from an EMBL/GenBank/DDBJ whole genome shotgun (WGS) entry which is preliminary data.</text>
</comment>
<feature type="domain" description="YcaO" evidence="2">
    <location>
        <begin position="407"/>
        <end position="777"/>
    </location>
</feature>
<evidence type="ECO:0000259" key="2">
    <source>
        <dbReference type="PROSITE" id="PS51664"/>
    </source>
</evidence>
<dbReference type="InterPro" id="IPR022291">
    <property type="entry name" value="Bacteriocin_synth_cyclodeHase"/>
</dbReference>
<dbReference type="Gene3D" id="3.40.50.720">
    <property type="entry name" value="NAD(P)-binding Rossmann-like Domain"/>
    <property type="match status" value="1"/>
</dbReference>
<dbReference type="NCBIfam" id="TIGR00702">
    <property type="entry name" value="YcaO-type kinase domain"/>
    <property type="match status" value="1"/>
</dbReference>
<dbReference type="Gene3D" id="3.90.930.60">
    <property type="match status" value="1"/>
</dbReference>
<dbReference type="InterPro" id="IPR027624">
    <property type="entry name" value="TOMM_cyclo_SagD"/>
</dbReference>
<dbReference type="NCBIfam" id="TIGR03604">
    <property type="entry name" value="TOMM_cyclo_SagD"/>
    <property type="match status" value="1"/>
</dbReference>
<dbReference type="PANTHER" id="PTHR37809:SF1">
    <property type="entry name" value="RIBOSOMAL PROTEIN S12 METHYLTHIOTRANSFERASE ACCESSORY FACTOR YCAO"/>
    <property type="match status" value="1"/>
</dbReference>
<evidence type="ECO:0000256" key="1">
    <source>
        <dbReference type="SAM" id="MobiDB-lite"/>
    </source>
</evidence>
<accession>A0A939C513</accession>
<keyword evidence="4" id="KW-1185">Reference proteome</keyword>
<gene>
    <name evidence="3" type="ORF">JL107_07715</name>
</gene>
<dbReference type="EMBL" id="JAERWL010000006">
    <property type="protein sequence ID" value="MBM9476324.1"/>
    <property type="molecule type" value="Genomic_DNA"/>
</dbReference>
<dbReference type="PROSITE" id="PS51664">
    <property type="entry name" value="YCAO"/>
    <property type="match status" value="1"/>
</dbReference>
<sequence length="777" mass="84544">MTTTLQFARAAAVTTVPGDGIYLTSERGGRTRLHGRGIALLAPLLDGSRTRTALHRELAGGALTAAQLDQVLDALLAAGHVVDADPEVDGRQAGFWELAGLDGDHAVHSARTADLAYLTLGGVDPTDLLTQAAATGRTLHRLADPERIGEHRLTLVLTDDYRRPEVGRLNELALARSATWMLAKPIGSVVWVGPLMVPGTTACAQCLATRLQAKSLTESYLRQRGAVAGSFTPPPADLPVTRALAASLLLLHAERWLSGTTARHHRPDPTGAGAGAGAPTPDPERIGDVWSVDMMTSAVDRHALVRRPQCPACGDPELQARLQRRPVVPVSRPKARTSDGGHRATSPEDFVERFAHFVSPVTGPVNHLVKIPMDLPGIHTYSAGQNFAMPMRTVADLRAGLRSTSCGKGISDIQAKASALGEAIERYSCVFHGDEARQVAALADLDPADVVHPNELHQYSERQFAERDAWNSRPSHFHWVGDALDPTAPVEWTPVWSLTQQRPKLIPTATLFFGYGNTEFPFHAGANSNGCAAGSSLEDAVLQGFFELVERDAVALWWYNRTRHPAIDLASFADPYFEHWQRTYAGLGRRTWVLDITTDLDVPTVVAVSYRPDKPAQDILFALGSHLDVRIAIGRALSEMNQFLPAVLNVETTGRYAFDDPTQIDWWTTARMAEHPYLAPSDAPARVAADYTDASTTDLARDIEVVRERVERAGLEMLVLDHTRPDIGLPVARVIVPGLRHFWPRFAPGRLYDVPVALGLLDHPTAEADLNPVAMFL</sequence>
<dbReference type="Gene3D" id="3.30.40.250">
    <property type="match status" value="1"/>
</dbReference>
<feature type="region of interest" description="Disordered" evidence="1">
    <location>
        <begin position="261"/>
        <end position="285"/>
    </location>
</feature>
<dbReference type="Gene3D" id="3.30.1330.230">
    <property type="match status" value="2"/>
</dbReference>
<dbReference type="Gene3D" id="3.30.160.660">
    <property type="match status" value="1"/>
</dbReference>
<dbReference type="AlphaFoldDB" id="A0A939C513"/>
<dbReference type="Pfam" id="PF02624">
    <property type="entry name" value="YcaO"/>
    <property type="match status" value="1"/>
</dbReference>
<protein>
    <submittedName>
        <fullName evidence="3">TOMM leader peptide-binding protein</fullName>
    </submittedName>
</protein>
<dbReference type="Proteomes" id="UP000663801">
    <property type="component" value="Unassembled WGS sequence"/>
</dbReference>
<dbReference type="RefSeq" id="WP_205256397.1">
    <property type="nucleotide sequence ID" value="NZ_BAAAPV010000001.1"/>
</dbReference>
<dbReference type="InterPro" id="IPR003776">
    <property type="entry name" value="YcaO-like_dom"/>
</dbReference>
<reference evidence="3" key="1">
    <citation type="submission" date="2021-01" db="EMBL/GenBank/DDBJ databases">
        <title>KCTC 19127 draft genome.</title>
        <authorList>
            <person name="An D."/>
        </authorList>
    </citation>
    <scope>NUCLEOTIDE SEQUENCE</scope>
    <source>
        <strain evidence="3">KCTC 19127</strain>
    </source>
</reference>
<evidence type="ECO:0000313" key="3">
    <source>
        <dbReference type="EMBL" id="MBM9476324.1"/>
    </source>
</evidence>
<name>A0A939C513_9ACTN</name>
<dbReference type="PANTHER" id="PTHR37809">
    <property type="entry name" value="RIBOSOMAL PROTEIN S12 METHYLTHIOTRANSFERASE ACCESSORY FACTOR YCAO"/>
    <property type="match status" value="1"/>
</dbReference>
<proteinExistence type="predicted"/>
<evidence type="ECO:0000313" key="4">
    <source>
        <dbReference type="Proteomes" id="UP000663801"/>
    </source>
</evidence>